<dbReference type="Proteomes" id="UP001189429">
    <property type="component" value="Unassembled WGS sequence"/>
</dbReference>
<proteinExistence type="predicted"/>
<feature type="non-terminal residue" evidence="1">
    <location>
        <position position="392"/>
    </location>
</feature>
<gene>
    <name evidence="1" type="ORF">PCOR1329_LOCUS46095</name>
</gene>
<dbReference type="EMBL" id="CAUYUJ010015540">
    <property type="protein sequence ID" value="CAK0855318.1"/>
    <property type="molecule type" value="Genomic_DNA"/>
</dbReference>
<organism evidence="1 2">
    <name type="scientific">Prorocentrum cordatum</name>
    <dbReference type="NCBI Taxonomy" id="2364126"/>
    <lineage>
        <taxon>Eukaryota</taxon>
        <taxon>Sar</taxon>
        <taxon>Alveolata</taxon>
        <taxon>Dinophyceae</taxon>
        <taxon>Prorocentrales</taxon>
        <taxon>Prorocentraceae</taxon>
        <taxon>Prorocentrum</taxon>
    </lineage>
</organism>
<sequence>MDRVVLVFLVSRATPAWQARDTFIVSPADSAWIADVGGASAAGGCLAGPAAAAATGLLLLRAPPSPVNVGFGAGDPETRCAVRSFGADGRLLWSSIVAAIKALPCIPAADVIGFRDASARKPFTLLGADSVRSLFALDCIASAVQELRAEGFQVDVRSGCTWARVPQWPMSALLIRGAFRSVYLWEGACRETDAVLFREAFGLREAAAVAPVHPAAPSAFDVRGSPQLELRSTAIDMAAATVSACYNALPEHGQQQHREEVLASLRFLGHASDALRTHGKNQLDGTRIRAASKILNAVMLATRLHDSAHLEGVLRGSIRHCLRKSIADPILENLKSGGLVSSSTMQRYFVVFDAALLLADQMRFATNPPPAEYMLSDSSPLLGTDWLLTETF</sequence>
<reference evidence="1" key="1">
    <citation type="submission" date="2023-10" db="EMBL/GenBank/DDBJ databases">
        <authorList>
            <person name="Chen Y."/>
            <person name="Shah S."/>
            <person name="Dougan E. K."/>
            <person name="Thang M."/>
            <person name="Chan C."/>
        </authorList>
    </citation>
    <scope>NUCLEOTIDE SEQUENCE [LARGE SCALE GENOMIC DNA]</scope>
</reference>
<accession>A0ABN9UA15</accession>
<evidence type="ECO:0000313" key="1">
    <source>
        <dbReference type="EMBL" id="CAK0855318.1"/>
    </source>
</evidence>
<protein>
    <submittedName>
        <fullName evidence="1">Uncharacterized protein</fullName>
    </submittedName>
</protein>
<evidence type="ECO:0000313" key="2">
    <source>
        <dbReference type="Proteomes" id="UP001189429"/>
    </source>
</evidence>
<comment type="caution">
    <text evidence="1">The sequence shown here is derived from an EMBL/GenBank/DDBJ whole genome shotgun (WGS) entry which is preliminary data.</text>
</comment>
<name>A0ABN9UA15_9DINO</name>
<keyword evidence="2" id="KW-1185">Reference proteome</keyword>